<feature type="compositionally biased region" description="Low complexity" evidence="1">
    <location>
        <begin position="260"/>
        <end position="279"/>
    </location>
</feature>
<evidence type="ECO:0000256" key="1">
    <source>
        <dbReference type="SAM" id="MobiDB-lite"/>
    </source>
</evidence>
<proteinExistence type="predicted"/>
<name>A0AAE1GUZ5_9NEOP</name>
<dbReference type="AlphaFoldDB" id="A0AAE1GUZ5"/>
<keyword evidence="2" id="KW-0472">Membrane</keyword>
<accession>A0AAE1GUZ5</accession>
<organism evidence="3 4">
    <name type="scientific">Frankliniella fusca</name>
    <dbReference type="NCBI Taxonomy" id="407009"/>
    <lineage>
        <taxon>Eukaryota</taxon>
        <taxon>Metazoa</taxon>
        <taxon>Ecdysozoa</taxon>
        <taxon>Arthropoda</taxon>
        <taxon>Hexapoda</taxon>
        <taxon>Insecta</taxon>
        <taxon>Pterygota</taxon>
        <taxon>Neoptera</taxon>
        <taxon>Paraneoptera</taxon>
        <taxon>Thysanoptera</taxon>
        <taxon>Terebrantia</taxon>
        <taxon>Thripoidea</taxon>
        <taxon>Thripidae</taxon>
        <taxon>Frankliniella</taxon>
    </lineage>
</organism>
<evidence type="ECO:0000313" key="3">
    <source>
        <dbReference type="EMBL" id="KAK3908355.1"/>
    </source>
</evidence>
<comment type="caution">
    <text evidence="3">The sequence shown here is derived from an EMBL/GenBank/DDBJ whole genome shotgun (WGS) entry which is preliminary data.</text>
</comment>
<sequence length="362" mass="37610">MERSARSSAAATGVPVPSVRASSPGSSPPRPGQAAGPALPSAALRVDMLRPPAATSTSRLRAQERAAPTLNSSMGRRCIYTISTKDPSKHNVKCDPPGAPAQVMACGSRPCAPLSFCHEASNTCKPCAAICDPARPGQYEPGLCLENCREYTEQLRSASAVDGTARVLGAVGLALGVLSLVAVIVLAGLLLFYVYRRPRRLLQFLQNRVDVETPEMKAKMSMNNNKSCGADIGRDLNSSVCTVSGSVSEADLRLHHHHAGAGAMPQQPTLALPPLATLSPAPPPLPPARHPSEDSTLDYAAYDNPALSPSSSPLPPGAGGGKAMDAVLDAVMDHNSLPGTVTRGQLLNGMANGAVARMESSF</sequence>
<keyword evidence="2" id="KW-1133">Transmembrane helix</keyword>
<dbReference type="Proteomes" id="UP001219518">
    <property type="component" value="Unassembled WGS sequence"/>
</dbReference>
<reference evidence="3" key="2">
    <citation type="journal article" date="2023" name="BMC Genomics">
        <title>Pest status, molecular evolution, and epigenetic factors derived from the genome assembly of Frankliniella fusca, a thysanopteran phytovirus vector.</title>
        <authorList>
            <person name="Catto M.A."/>
            <person name="Labadie P.E."/>
            <person name="Jacobson A.L."/>
            <person name="Kennedy G.G."/>
            <person name="Srinivasan R."/>
            <person name="Hunt B.G."/>
        </authorList>
    </citation>
    <scope>NUCLEOTIDE SEQUENCE</scope>
    <source>
        <strain evidence="3">PL_HMW_Pooled</strain>
    </source>
</reference>
<gene>
    <name evidence="3" type="ORF">KUF71_018848</name>
</gene>
<feature type="region of interest" description="Disordered" evidence="1">
    <location>
        <begin position="1"/>
        <end position="38"/>
    </location>
</feature>
<feature type="transmembrane region" description="Helical" evidence="2">
    <location>
        <begin position="167"/>
        <end position="195"/>
    </location>
</feature>
<keyword evidence="4" id="KW-1185">Reference proteome</keyword>
<feature type="compositionally biased region" description="Low complexity" evidence="1">
    <location>
        <begin position="13"/>
        <end position="25"/>
    </location>
</feature>
<reference evidence="3" key="1">
    <citation type="submission" date="2021-07" db="EMBL/GenBank/DDBJ databases">
        <authorList>
            <person name="Catto M.A."/>
            <person name="Jacobson A."/>
            <person name="Kennedy G."/>
            <person name="Labadie P."/>
            <person name="Hunt B.G."/>
            <person name="Srinivasan R."/>
        </authorList>
    </citation>
    <scope>NUCLEOTIDE SEQUENCE</scope>
    <source>
        <strain evidence="3">PL_HMW_Pooled</strain>
        <tissue evidence="3">Head</tissue>
    </source>
</reference>
<feature type="compositionally biased region" description="Polar residues" evidence="1">
    <location>
        <begin position="1"/>
        <end position="10"/>
    </location>
</feature>
<protein>
    <submittedName>
        <fullName evidence="3">Fat-like cadherin-related tumor suppressor-like protein</fullName>
    </submittedName>
</protein>
<dbReference type="EMBL" id="JAHWGI010000055">
    <property type="protein sequence ID" value="KAK3908355.1"/>
    <property type="molecule type" value="Genomic_DNA"/>
</dbReference>
<feature type="compositionally biased region" description="Pro residues" evidence="1">
    <location>
        <begin position="280"/>
        <end position="289"/>
    </location>
</feature>
<evidence type="ECO:0000313" key="4">
    <source>
        <dbReference type="Proteomes" id="UP001219518"/>
    </source>
</evidence>
<keyword evidence="2" id="KW-0812">Transmembrane</keyword>
<evidence type="ECO:0000256" key="2">
    <source>
        <dbReference type="SAM" id="Phobius"/>
    </source>
</evidence>
<feature type="region of interest" description="Disordered" evidence="1">
    <location>
        <begin position="260"/>
        <end position="321"/>
    </location>
</feature>